<dbReference type="GO" id="GO:0022857">
    <property type="term" value="F:transmembrane transporter activity"/>
    <property type="evidence" value="ECO:0007669"/>
    <property type="project" value="InterPro"/>
</dbReference>
<evidence type="ECO:0000313" key="8">
    <source>
        <dbReference type="Proteomes" id="UP000031449"/>
    </source>
</evidence>
<dbReference type="BioCyc" id="JESP1508404:G14D9-9587-MONOMER"/>
<evidence type="ECO:0000256" key="3">
    <source>
        <dbReference type="ARBA" id="ARBA00022692"/>
    </source>
</evidence>
<accession>A0A0B5ALX8</accession>
<gene>
    <name evidence="7" type="ORF">JMA_03700</name>
</gene>
<organism evidence="7 8">
    <name type="scientific">Jeotgalibacillus malaysiensis</name>
    <dbReference type="NCBI Taxonomy" id="1508404"/>
    <lineage>
        <taxon>Bacteria</taxon>
        <taxon>Bacillati</taxon>
        <taxon>Bacillota</taxon>
        <taxon>Bacilli</taxon>
        <taxon>Bacillales</taxon>
        <taxon>Caryophanaceae</taxon>
        <taxon>Jeotgalibacillus</taxon>
    </lineage>
</organism>
<dbReference type="InterPro" id="IPR011701">
    <property type="entry name" value="MFS"/>
</dbReference>
<feature type="transmembrane region" description="Helical" evidence="6">
    <location>
        <begin position="137"/>
        <end position="160"/>
    </location>
</feature>
<reference evidence="7 8" key="1">
    <citation type="submission" date="2014-08" db="EMBL/GenBank/DDBJ databases">
        <title>Complete genome of a marine bacteria Jeotgalibacillus malaysiensis.</title>
        <authorList>
            <person name="Yaakop A.S."/>
            <person name="Chan K.-G."/>
            <person name="Goh K.M."/>
        </authorList>
    </citation>
    <scope>NUCLEOTIDE SEQUENCE [LARGE SCALE GENOMIC DNA]</scope>
    <source>
        <strain evidence="7 8">D5</strain>
    </source>
</reference>
<dbReference type="PANTHER" id="PTHR23513:SF19">
    <property type="entry name" value="MAJOR FACILITATOR SUPERFAMILY (MFS) PROFILE DOMAIN-CONTAINING PROTEIN"/>
    <property type="match status" value="1"/>
</dbReference>
<keyword evidence="5 6" id="KW-0472">Membrane</keyword>
<proteinExistence type="predicted"/>
<dbReference type="STRING" id="1508404.JMA_03700"/>
<evidence type="ECO:0000256" key="4">
    <source>
        <dbReference type="ARBA" id="ARBA00022989"/>
    </source>
</evidence>
<keyword evidence="3 6" id="KW-0812">Transmembrane</keyword>
<name>A0A0B5ALX8_9BACL</name>
<dbReference type="HOGENOM" id="CLU_034180_1_0_9"/>
<dbReference type="PANTHER" id="PTHR23513">
    <property type="entry name" value="INTEGRAL MEMBRANE EFFLUX PROTEIN-RELATED"/>
    <property type="match status" value="1"/>
</dbReference>
<keyword evidence="8" id="KW-1185">Reference proteome</keyword>
<dbReference type="Gene3D" id="1.20.1250.20">
    <property type="entry name" value="MFS general substrate transporter like domains"/>
    <property type="match status" value="1"/>
</dbReference>
<keyword evidence="4 6" id="KW-1133">Transmembrane helix</keyword>
<feature type="transmembrane region" description="Helical" evidence="6">
    <location>
        <begin position="283"/>
        <end position="302"/>
    </location>
</feature>
<dbReference type="CDD" id="cd06173">
    <property type="entry name" value="MFS_MefA_like"/>
    <property type="match status" value="1"/>
</dbReference>
<dbReference type="KEGG" id="jeo:JMA_03700"/>
<feature type="transmembrane region" description="Helical" evidence="6">
    <location>
        <begin position="251"/>
        <end position="271"/>
    </location>
</feature>
<feature type="transmembrane region" description="Helical" evidence="6">
    <location>
        <begin position="21"/>
        <end position="43"/>
    </location>
</feature>
<dbReference type="InterPro" id="IPR036259">
    <property type="entry name" value="MFS_trans_sf"/>
</dbReference>
<dbReference type="GO" id="GO:0005886">
    <property type="term" value="C:plasma membrane"/>
    <property type="evidence" value="ECO:0007669"/>
    <property type="project" value="UniProtKB-SubCell"/>
</dbReference>
<comment type="subcellular location">
    <subcellularLocation>
        <location evidence="1">Cell membrane</location>
        <topology evidence="1">Multi-pass membrane protein</topology>
    </subcellularLocation>
</comment>
<feature type="transmembrane region" description="Helical" evidence="6">
    <location>
        <begin position="371"/>
        <end position="391"/>
    </location>
</feature>
<dbReference type="Proteomes" id="UP000031449">
    <property type="component" value="Chromosome"/>
</dbReference>
<feature type="transmembrane region" description="Helical" evidence="6">
    <location>
        <begin position="98"/>
        <end position="116"/>
    </location>
</feature>
<feature type="transmembrane region" description="Helical" evidence="6">
    <location>
        <begin position="342"/>
        <end position="365"/>
    </location>
</feature>
<evidence type="ECO:0000256" key="5">
    <source>
        <dbReference type="ARBA" id="ARBA00023136"/>
    </source>
</evidence>
<evidence type="ECO:0008006" key="9">
    <source>
        <dbReference type="Google" id="ProtNLM"/>
    </source>
</evidence>
<dbReference type="EMBL" id="CP009416">
    <property type="protein sequence ID" value="AJD89687.1"/>
    <property type="molecule type" value="Genomic_DNA"/>
</dbReference>
<sequence>MKRHSFRLLLTGQSMANLGDVFYIVSLISTIYLLTGSAFYMALLPFFSMSARFLGALAAPRVINRFPLPQLLAYSQRLKTILLLTLVASYDHMMQETILLAFMFVSGIAFLDGWASPASSALIPRLVERDQLVKANGVWGIVTQTIQLSAWPLGGILVAFSSAEALIWMTVFLYIAATLLAGWLERLHDVEISEEHQESKDRRAGWKAIVKSPFLRLVTVVELVEVNAGVVWIAAIMYVYVAEVLQAGEPWWGYINSSFFAGLIAGGLIAIRIDQLLHRRARFIIILTAYLAALTTMVFGLISNPYAALLLSVLFGFLTQIKGITLDTLVQLNVKEHLLPKVYAAQEAVSLSTYAAITLLAGFLVDLIGVRFVFIAAGLLLLCSGIMLTIWKKFLKADFQI</sequence>
<evidence type="ECO:0000256" key="2">
    <source>
        <dbReference type="ARBA" id="ARBA00022475"/>
    </source>
</evidence>
<feature type="transmembrane region" description="Helical" evidence="6">
    <location>
        <begin position="214"/>
        <end position="239"/>
    </location>
</feature>
<keyword evidence="2" id="KW-1003">Cell membrane</keyword>
<feature type="transmembrane region" description="Helical" evidence="6">
    <location>
        <begin position="166"/>
        <end position="184"/>
    </location>
</feature>
<evidence type="ECO:0000313" key="7">
    <source>
        <dbReference type="EMBL" id="AJD89687.1"/>
    </source>
</evidence>
<dbReference type="Pfam" id="PF07690">
    <property type="entry name" value="MFS_1"/>
    <property type="match status" value="1"/>
</dbReference>
<evidence type="ECO:0000256" key="1">
    <source>
        <dbReference type="ARBA" id="ARBA00004651"/>
    </source>
</evidence>
<dbReference type="AlphaFoldDB" id="A0A0B5ALX8"/>
<protein>
    <recommendedName>
        <fullName evidence="9">MFS transporter</fullName>
    </recommendedName>
</protein>
<dbReference type="SUPFAM" id="SSF103473">
    <property type="entry name" value="MFS general substrate transporter"/>
    <property type="match status" value="1"/>
</dbReference>
<evidence type="ECO:0000256" key="6">
    <source>
        <dbReference type="SAM" id="Phobius"/>
    </source>
</evidence>
<dbReference type="OrthoDB" id="2351575at2"/>